<accession>A0A7S3NIX8</accession>
<evidence type="ECO:0008006" key="3">
    <source>
        <dbReference type="Google" id="ProtNLM"/>
    </source>
</evidence>
<protein>
    <recommendedName>
        <fullName evidence="3">SGNH domain-containing protein</fullName>
    </recommendedName>
</protein>
<feature type="signal peptide" evidence="1">
    <location>
        <begin position="1"/>
        <end position="17"/>
    </location>
</feature>
<name>A0A7S3NIX8_9STRA</name>
<dbReference type="AlphaFoldDB" id="A0A7S3NIX8"/>
<proteinExistence type="predicted"/>
<sequence>MIAAFLTFFSFLILNGALITTNVGNGSCPWEMVALREEEMPLYWKAKAARCYLSAKSAAAESRCPVEEKSRSCGLSARHHKSNYMRLRHKENDDFYLSNYSATQELKKMLNDRSLVWFGDSVSRNILGIIGQRAREMRVNFLHGVHNPPELYDTLNPNDKDAAPAWNAFGDMVVNYSLKNPNGSVVVINAGLHFHDKSRYETALRPIFNTLQRCDHAHPANICIFAETTAQHFATISGGYPSDWDVKKLPNSAFSQQDKMAYKVKFIKWRLEIEKQQNNTLYPETANLRYKCMPSHARGQDGCRTLSWRNQMAHEFKNKYFPKIRILSVYRVTDFFWDMHFGSIIHATTIQLYKDKGVKKVWDCTHFCYSPAMAEGLAFELVNALKGE</sequence>
<reference evidence="2" key="1">
    <citation type="submission" date="2021-01" db="EMBL/GenBank/DDBJ databases">
        <authorList>
            <person name="Corre E."/>
            <person name="Pelletier E."/>
            <person name="Niang G."/>
            <person name="Scheremetjew M."/>
            <person name="Finn R."/>
            <person name="Kale V."/>
            <person name="Holt S."/>
            <person name="Cochrane G."/>
            <person name="Meng A."/>
            <person name="Brown T."/>
            <person name="Cohen L."/>
        </authorList>
    </citation>
    <scope>NUCLEOTIDE SEQUENCE</scope>
    <source>
        <strain evidence="2">CCMP1510</strain>
    </source>
</reference>
<feature type="chain" id="PRO_5031437827" description="SGNH domain-containing protein" evidence="1">
    <location>
        <begin position="18"/>
        <end position="388"/>
    </location>
</feature>
<keyword evidence="1" id="KW-0732">Signal</keyword>
<gene>
    <name evidence="2" type="ORF">ALAG00032_LOCUS11603</name>
</gene>
<evidence type="ECO:0000313" key="2">
    <source>
        <dbReference type="EMBL" id="CAE0370824.1"/>
    </source>
</evidence>
<dbReference type="EMBL" id="HBIJ01017441">
    <property type="protein sequence ID" value="CAE0370824.1"/>
    <property type="molecule type" value="Transcribed_RNA"/>
</dbReference>
<organism evidence="2">
    <name type="scientific">Aureoumbra lagunensis</name>
    <dbReference type="NCBI Taxonomy" id="44058"/>
    <lineage>
        <taxon>Eukaryota</taxon>
        <taxon>Sar</taxon>
        <taxon>Stramenopiles</taxon>
        <taxon>Ochrophyta</taxon>
        <taxon>Pelagophyceae</taxon>
        <taxon>Pelagomonadales</taxon>
        <taxon>Aureoumbra</taxon>
    </lineage>
</organism>
<evidence type="ECO:0000256" key="1">
    <source>
        <dbReference type="SAM" id="SignalP"/>
    </source>
</evidence>